<dbReference type="Proteomes" id="UP001464891">
    <property type="component" value="Unassembled WGS sequence"/>
</dbReference>
<dbReference type="PANTHER" id="PTHR47505:SF1">
    <property type="entry name" value="DNA UTILIZATION PROTEIN YHGH"/>
    <property type="match status" value="1"/>
</dbReference>
<name>A0ABV0J331_9CYAN</name>
<dbReference type="SUPFAM" id="SSF53271">
    <property type="entry name" value="PRTase-like"/>
    <property type="match status" value="1"/>
</dbReference>
<keyword evidence="3" id="KW-1185">Reference proteome</keyword>
<dbReference type="RefSeq" id="WP_190431919.1">
    <property type="nucleotide sequence ID" value="NZ_JAMPKM010000001.1"/>
</dbReference>
<dbReference type="EMBL" id="JAMPKM010000001">
    <property type="protein sequence ID" value="MEP0816177.1"/>
    <property type="molecule type" value="Genomic_DNA"/>
</dbReference>
<dbReference type="CDD" id="cd06223">
    <property type="entry name" value="PRTases_typeI"/>
    <property type="match status" value="1"/>
</dbReference>
<dbReference type="PANTHER" id="PTHR47505">
    <property type="entry name" value="DNA UTILIZATION PROTEIN YHGH"/>
    <property type="match status" value="1"/>
</dbReference>
<dbReference type="Gene3D" id="3.40.50.2020">
    <property type="match status" value="1"/>
</dbReference>
<comment type="similarity">
    <text evidence="1">Belongs to the ComF/GntX family.</text>
</comment>
<reference evidence="2 3" key="1">
    <citation type="submission" date="2022-04" db="EMBL/GenBank/DDBJ databases">
        <title>Positive selection, recombination, and allopatry shape intraspecific diversity of widespread and dominant cyanobacteria.</title>
        <authorList>
            <person name="Wei J."/>
            <person name="Shu W."/>
            <person name="Hu C."/>
        </authorList>
    </citation>
    <scope>NUCLEOTIDE SEQUENCE [LARGE SCALE GENOMIC DNA]</scope>
    <source>
        <strain evidence="2 3">GB2-A4</strain>
    </source>
</reference>
<accession>A0ABV0J331</accession>
<protein>
    <submittedName>
        <fullName evidence="2">ComF family protein</fullName>
    </submittedName>
</protein>
<dbReference type="InterPro" id="IPR000836">
    <property type="entry name" value="PRTase_dom"/>
</dbReference>
<sequence length="230" mass="25404">MRHWTHPLKAWLNVLLESPCPLCQRSTAATFCLDCDRQLQRSALPAPAAQWQGQLPVFAWGKYGGTLKRVLAGLKYDYQPQVAQPLGQWLGQAWLKQGPKHLVHPTSAAPLPIVVPIPLHTAKLKQRGYNQAELLAQSFCEQTGLPLQRQGLVRIRATEAQFGLSQVAREQNLAAAFALNQSVWRGTRDRPVLLLDDIYTTGATVQSAAQILRSQGIKVCGIIAIAQAQY</sequence>
<evidence type="ECO:0000313" key="3">
    <source>
        <dbReference type="Proteomes" id="UP001464891"/>
    </source>
</evidence>
<evidence type="ECO:0000256" key="1">
    <source>
        <dbReference type="ARBA" id="ARBA00008007"/>
    </source>
</evidence>
<dbReference type="InterPro" id="IPR029057">
    <property type="entry name" value="PRTase-like"/>
</dbReference>
<comment type="caution">
    <text evidence="2">The sequence shown here is derived from an EMBL/GenBank/DDBJ whole genome shotgun (WGS) entry which is preliminary data.</text>
</comment>
<gene>
    <name evidence="2" type="ORF">NC998_03595</name>
</gene>
<organism evidence="2 3">
    <name type="scientific">Trichocoleus desertorum GB2-A4</name>
    <dbReference type="NCBI Taxonomy" id="2933944"/>
    <lineage>
        <taxon>Bacteria</taxon>
        <taxon>Bacillati</taxon>
        <taxon>Cyanobacteriota</taxon>
        <taxon>Cyanophyceae</taxon>
        <taxon>Leptolyngbyales</taxon>
        <taxon>Trichocoleusaceae</taxon>
        <taxon>Trichocoleus</taxon>
    </lineage>
</organism>
<dbReference type="InterPro" id="IPR051910">
    <property type="entry name" value="ComF/GntX_DNA_util-trans"/>
</dbReference>
<proteinExistence type="inferred from homology"/>
<evidence type="ECO:0000313" key="2">
    <source>
        <dbReference type="EMBL" id="MEP0816177.1"/>
    </source>
</evidence>